<proteinExistence type="predicted"/>
<evidence type="ECO:0000313" key="2">
    <source>
        <dbReference type="Proteomes" id="UP000001511"/>
    </source>
</evidence>
<evidence type="ECO:0000313" key="1">
    <source>
        <dbReference type="EMBL" id="ADI66017.1"/>
    </source>
</evidence>
<accession>D7DYD9</accession>
<dbReference type="HOGENOM" id="CLU_2974888_0_0_3"/>
<dbReference type="KEGG" id="naz:Aazo_4874"/>
<sequence length="58" mass="6541">MAIAQTNPPILASEVTKTHFSPDEYRAMEETASPNNVTNTTTERLLLCLEVQKFIVLY</sequence>
<keyword evidence="2" id="KW-1185">Reference proteome</keyword>
<reference evidence="1 2" key="1">
    <citation type="journal article" date="2010" name="PLoS ONE">
        <title>Genome erosion in a nitrogen-fixing vertically transmitted endosymbiotic multicellular cyanobacterium.</title>
        <authorList>
            <person name="Ran L."/>
            <person name="Larsson J."/>
            <person name="Vigil-Stenman T."/>
            <person name="Nylander J.A."/>
            <person name="Ininbergs K."/>
            <person name="Zheng W.W."/>
            <person name="Lapidus A."/>
            <person name="Lowry S."/>
            <person name="Haselkorn R."/>
            <person name="Bergman B."/>
        </authorList>
    </citation>
    <scope>NUCLEOTIDE SEQUENCE [LARGE SCALE GENOMIC DNA]</scope>
    <source>
        <strain evidence="1 2">0708</strain>
    </source>
</reference>
<dbReference type="Proteomes" id="UP000001511">
    <property type="component" value="Chromosome"/>
</dbReference>
<dbReference type="EMBL" id="CP002059">
    <property type="protein sequence ID" value="ADI66017.1"/>
    <property type="molecule type" value="Genomic_DNA"/>
</dbReference>
<gene>
    <name evidence="1" type="ordered locus">Aazo_4874</name>
</gene>
<organism evidence="1 2">
    <name type="scientific">Nostoc azollae (strain 0708)</name>
    <name type="common">Anabaena azollae (strain 0708)</name>
    <dbReference type="NCBI Taxonomy" id="551115"/>
    <lineage>
        <taxon>Bacteria</taxon>
        <taxon>Bacillati</taxon>
        <taxon>Cyanobacteriota</taxon>
        <taxon>Cyanophyceae</taxon>
        <taxon>Nostocales</taxon>
        <taxon>Nostocaceae</taxon>
        <taxon>Trichormus</taxon>
    </lineage>
</organism>
<protein>
    <submittedName>
        <fullName evidence="1">Uncharacterized protein</fullName>
    </submittedName>
</protein>
<dbReference type="AlphaFoldDB" id="D7DYD9"/>
<name>D7DYD9_NOSA0</name>